<dbReference type="STRING" id="946483.Cenrod_1352"/>
<dbReference type="InterPro" id="IPR039052">
    <property type="entry name" value="Antitox_PemI-like"/>
</dbReference>
<dbReference type="InterPro" id="IPR007159">
    <property type="entry name" value="SpoVT-AbrB_dom"/>
</dbReference>
<organism evidence="2 3">
    <name type="scientific">Candidatus Symbiobacter mobilis CR</name>
    <dbReference type="NCBI Taxonomy" id="946483"/>
    <lineage>
        <taxon>Bacteria</taxon>
        <taxon>Pseudomonadati</taxon>
        <taxon>Pseudomonadota</taxon>
        <taxon>Betaproteobacteria</taxon>
        <taxon>Burkholderiales</taxon>
        <taxon>Comamonadaceae</taxon>
    </lineage>
</organism>
<evidence type="ECO:0000259" key="1">
    <source>
        <dbReference type="SMART" id="SM00966"/>
    </source>
</evidence>
<protein>
    <submittedName>
        <fullName evidence="2">Signal transduction protein</fullName>
    </submittedName>
</protein>
<dbReference type="Proteomes" id="UP000017184">
    <property type="component" value="Chromosome"/>
</dbReference>
<evidence type="ECO:0000313" key="3">
    <source>
        <dbReference type="Proteomes" id="UP000017184"/>
    </source>
</evidence>
<keyword evidence="3" id="KW-1185">Reference proteome</keyword>
<dbReference type="AlphaFoldDB" id="U5NB94"/>
<dbReference type="eggNOG" id="COG2336">
    <property type="taxonomic scope" value="Bacteria"/>
</dbReference>
<sequence>MEAVIRKWGNSPALRLPTTVLREAGYQLEQKVDLIVSRGRIIIQPSEKVEYDLDALISGINATNAHDEVSFGSPVGNEAL</sequence>
<dbReference type="InterPro" id="IPR037914">
    <property type="entry name" value="SpoVT-AbrB_sf"/>
</dbReference>
<dbReference type="KEGG" id="cbx:Cenrod_1352"/>
<dbReference type="HOGENOM" id="CLU_150554_1_0_4"/>
<dbReference type="RefSeq" id="WP_022772723.1">
    <property type="nucleotide sequence ID" value="NC_022576.1"/>
</dbReference>
<dbReference type="GO" id="GO:0003677">
    <property type="term" value="F:DNA binding"/>
    <property type="evidence" value="ECO:0007669"/>
    <property type="project" value="InterPro"/>
</dbReference>
<dbReference type="EMBL" id="CP004885">
    <property type="protein sequence ID" value="AGX87439.1"/>
    <property type="molecule type" value="Genomic_DNA"/>
</dbReference>
<dbReference type="SMART" id="SM00966">
    <property type="entry name" value="SpoVT_AbrB"/>
    <property type="match status" value="1"/>
</dbReference>
<dbReference type="Gene3D" id="2.10.260.10">
    <property type="match status" value="1"/>
</dbReference>
<dbReference type="PANTHER" id="PTHR40516:SF1">
    <property type="entry name" value="ANTITOXIN CHPS-RELATED"/>
    <property type="match status" value="1"/>
</dbReference>
<accession>U5NB94</accession>
<dbReference type="PANTHER" id="PTHR40516">
    <property type="entry name" value="ANTITOXIN CHPS-RELATED"/>
    <property type="match status" value="1"/>
</dbReference>
<proteinExistence type="predicted"/>
<feature type="domain" description="SpoVT-AbrB" evidence="1">
    <location>
        <begin position="6"/>
        <end position="51"/>
    </location>
</feature>
<dbReference type="SUPFAM" id="SSF89447">
    <property type="entry name" value="AbrB/MazE/MraZ-like"/>
    <property type="match status" value="1"/>
</dbReference>
<name>U5NB94_9BURK</name>
<evidence type="ECO:0000313" key="2">
    <source>
        <dbReference type="EMBL" id="AGX87439.1"/>
    </source>
</evidence>
<dbReference type="OrthoDB" id="9795766at2"/>
<gene>
    <name evidence="2" type="ORF">Cenrod_1352</name>
</gene>
<reference evidence="2 3" key="1">
    <citation type="journal article" date="2013" name="Genome Biol.">
        <title>Genomic analysis reveals key aspects of prokaryotic symbiosis in the phototrophic consortium "Chlorochromatium aggregatum".</title>
        <authorList>
            <person name="Liu Z."/>
            <person name="Muller J."/>
            <person name="Li T."/>
            <person name="Alvey R.M."/>
            <person name="Vogl K."/>
            <person name="Frigaard N.U."/>
            <person name="Rockwell N.C."/>
            <person name="Boyd E.S."/>
            <person name="Tomsho L.P."/>
            <person name="Schuster S.C."/>
            <person name="Henke P."/>
            <person name="Rohde M."/>
            <person name="Overmann J."/>
            <person name="Bryant D.A."/>
        </authorList>
    </citation>
    <scope>NUCLEOTIDE SEQUENCE [LARGE SCALE GENOMIC DNA]</scope>
    <source>
        <strain evidence="2">CR</strain>
    </source>
</reference>
<dbReference type="GO" id="GO:0097351">
    <property type="term" value="F:toxin sequestering activity"/>
    <property type="evidence" value="ECO:0007669"/>
    <property type="project" value="InterPro"/>
</dbReference>